<dbReference type="AlphaFoldDB" id="A0A0V1GBA3"/>
<dbReference type="EMBL" id="JYDP01003747">
    <property type="protein sequence ID" value="KRY95471.1"/>
    <property type="molecule type" value="Genomic_DNA"/>
</dbReference>
<organism evidence="1 2">
    <name type="scientific">Trichinella zimbabwensis</name>
    <dbReference type="NCBI Taxonomy" id="268475"/>
    <lineage>
        <taxon>Eukaryota</taxon>
        <taxon>Metazoa</taxon>
        <taxon>Ecdysozoa</taxon>
        <taxon>Nematoda</taxon>
        <taxon>Enoplea</taxon>
        <taxon>Dorylaimia</taxon>
        <taxon>Trichinellida</taxon>
        <taxon>Trichinellidae</taxon>
        <taxon>Trichinella</taxon>
    </lineage>
</organism>
<evidence type="ECO:0000313" key="2">
    <source>
        <dbReference type="Proteomes" id="UP000055024"/>
    </source>
</evidence>
<proteinExistence type="predicted"/>
<keyword evidence="2" id="KW-1185">Reference proteome</keyword>
<reference evidence="1 2" key="1">
    <citation type="submission" date="2015-01" db="EMBL/GenBank/DDBJ databases">
        <title>Evolution of Trichinella species and genotypes.</title>
        <authorList>
            <person name="Korhonen P.K."/>
            <person name="Edoardo P."/>
            <person name="Giuseppe L.R."/>
            <person name="Gasser R.B."/>
        </authorList>
    </citation>
    <scope>NUCLEOTIDE SEQUENCE [LARGE SCALE GENOMIC DNA]</scope>
    <source>
        <strain evidence="1">ISS1029</strain>
    </source>
</reference>
<dbReference type="Proteomes" id="UP000055024">
    <property type="component" value="Unassembled WGS sequence"/>
</dbReference>
<sequence length="64" mass="7420">MVVSFTCPYNQGHRRDSLTFRRNTTVTALVLNAIIAPSSTQVRDRCTDLVWQESLYSFLERIQN</sequence>
<gene>
    <name evidence="1" type="ORF">T11_13505</name>
</gene>
<comment type="caution">
    <text evidence="1">The sequence shown here is derived from an EMBL/GenBank/DDBJ whole genome shotgun (WGS) entry which is preliminary data.</text>
</comment>
<accession>A0A0V1GBA3</accession>
<protein>
    <submittedName>
        <fullName evidence="1">Uncharacterized protein</fullName>
    </submittedName>
</protein>
<name>A0A0V1GBA3_9BILA</name>
<evidence type="ECO:0000313" key="1">
    <source>
        <dbReference type="EMBL" id="KRY95471.1"/>
    </source>
</evidence>